<accession>A0A7W3N203</accession>
<keyword evidence="1" id="KW-0732">Signal</keyword>
<organism evidence="3 4">
    <name type="scientific">Thermomonospora cellulosilytica</name>
    <dbReference type="NCBI Taxonomy" id="1411118"/>
    <lineage>
        <taxon>Bacteria</taxon>
        <taxon>Bacillati</taxon>
        <taxon>Actinomycetota</taxon>
        <taxon>Actinomycetes</taxon>
        <taxon>Streptosporangiales</taxon>
        <taxon>Thermomonosporaceae</taxon>
        <taxon>Thermomonospora</taxon>
    </lineage>
</organism>
<dbReference type="AlphaFoldDB" id="A0A7W3N203"/>
<feature type="signal peptide" evidence="1">
    <location>
        <begin position="1"/>
        <end position="19"/>
    </location>
</feature>
<evidence type="ECO:0000313" key="4">
    <source>
        <dbReference type="Proteomes" id="UP000539313"/>
    </source>
</evidence>
<comment type="caution">
    <text evidence="3">The sequence shown here is derived from an EMBL/GenBank/DDBJ whole genome shotgun (WGS) entry which is preliminary data.</text>
</comment>
<name>A0A7W3N203_9ACTN</name>
<reference evidence="3 4" key="1">
    <citation type="submission" date="2020-08" db="EMBL/GenBank/DDBJ databases">
        <title>Sequencing the genomes of 1000 actinobacteria strains.</title>
        <authorList>
            <person name="Klenk H.-P."/>
        </authorList>
    </citation>
    <scope>NUCLEOTIDE SEQUENCE [LARGE SCALE GENOMIC DNA]</scope>
    <source>
        <strain evidence="3 4">DSM 45823</strain>
    </source>
</reference>
<dbReference type="Proteomes" id="UP000539313">
    <property type="component" value="Unassembled WGS sequence"/>
</dbReference>
<proteinExistence type="predicted"/>
<evidence type="ECO:0000256" key="1">
    <source>
        <dbReference type="SAM" id="SignalP"/>
    </source>
</evidence>
<gene>
    <name evidence="3" type="ORF">HNR21_004889</name>
</gene>
<protein>
    <recommendedName>
        <fullName evidence="2">DUF732 domain-containing protein</fullName>
    </recommendedName>
</protein>
<feature type="chain" id="PRO_5039641773" description="DUF732 domain-containing protein" evidence="1">
    <location>
        <begin position="20"/>
        <end position="129"/>
    </location>
</feature>
<sequence>MTRRVALAGGAVLVALVLAAAPLAGPAVTPTSTPAPGVTARNVDAEAAYTAQVRRWSRQIGNRPYDELVAIGQGMCGGLQMRPEPTVTPVPVSGISAYDTRVVIRAATQHLCPDQAPKVRNYLTGGGRR</sequence>
<evidence type="ECO:0000259" key="2">
    <source>
        <dbReference type="Pfam" id="PF05305"/>
    </source>
</evidence>
<dbReference type="Pfam" id="PF05305">
    <property type="entry name" value="DUF732"/>
    <property type="match status" value="1"/>
</dbReference>
<keyword evidence="4" id="KW-1185">Reference proteome</keyword>
<dbReference type="EMBL" id="JACJII010000001">
    <property type="protein sequence ID" value="MBA9006007.1"/>
    <property type="molecule type" value="Genomic_DNA"/>
</dbReference>
<dbReference type="InterPro" id="IPR007969">
    <property type="entry name" value="DUF732"/>
</dbReference>
<feature type="domain" description="DUF732" evidence="2">
    <location>
        <begin position="46"/>
        <end position="114"/>
    </location>
</feature>
<evidence type="ECO:0000313" key="3">
    <source>
        <dbReference type="EMBL" id="MBA9006007.1"/>
    </source>
</evidence>
<dbReference type="RefSeq" id="WP_182707052.1">
    <property type="nucleotide sequence ID" value="NZ_JACJII010000001.1"/>
</dbReference>